<accession>A0A6B7KKQ5</accession>
<proteinExistence type="predicted"/>
<evidence type="ECO:0000313" key="2">
    <source>
        <dbReference type="Proteomes" id="UP001223634"/>
    </source>
</evidence>
<dbReference type="EMBL" id="MK419955">
    <property type="protein sequence ID" value="QEI03455.1"/>
    <property type="molecule type" value="Genomic_DNA"/>
</dbReference>
<dbReference type="Proteomes" id="UP001223634">
    <property type="component" value="Segment"/>
</dbReference>
<organism evidence="1 2">
    <name type="scientific">Spodoptera cosmioides nucleopolyhedrovirus</name>
    <dbReference type="NCBI Taxonomy" id="2605774"/>
    <lineage>
        <taxon>Viruses</taxon>
        <taxon>Viruses incertae sedis</taxon>
        <taxon>Naldaviricetes</taxon>
        <taxon>Lefavirales</taxon>
        <taxon>Baculoviridae</taxon>
        <taxon>Alphabaculovirus</taxon>
        <taxon>Alphabaculovirus spocosmioidis</taxon>
    </lineage>
</organism>
<sequence>MQTIKILVHDLCFHRGSWTKAKIMYENDYIIILVLDVCFHRRSWTKAKIMYEKYDAIQKLWCNTRFQYMIFAFVHDPR</sequence>
<protein>
    <submittedName>
        <fullName evidence="1">Uncharacterized protein</fullName>
    </submittedName>
</protein>
<keyword evidence="2" id="KW-1185">Reference proteome</keyword>
<reference evidence="1 2" key="1">
    <citation type="submission" date="2019-01" db="EMBL/GenBank/DDBJ databases">
        <title>The Spodoptera cosmioides nucleopolyhedrovirus (SpcoNPV) is a novel virus isolated from the polyphagous black armyworm, Spodoptera cosmioides (Walker) (Lepidoptera: Noctuidae).</title>
        <authorList>
            <person name="Santos E.R."/>
            <person name="Oliveira L.B."/>
            <person name="Silva L.A."/>
            <person name="Sosa-Gomez D.R."/>
            <person name="Ribeiro B.M."/>
            <person name="Ardisson-Araujo D.M.P."/>
        </authorList>
    </citation>
    <scope>NUCLEOTIDE SEQUENCE [LARGE SCALE GENOMIC DNA]</scope>
    <source>
        <strain evidence="1">VPN72</strain>
    </source>
</reference>
<name>A0A6B7KKQ5_9ABAC</name>
<evidence type="ECO:0000313" key="1">
    <source>
        <dbReference type="EMBL" id="QEI03455.1"/>
    </source>
</evidence>